<dbReference type="PANTHER" id="PTHR43752">
    <property type="entry name" value="BNR/ASP-BOX REPEAT FAMILY PROTEIN"/>
    <property type="match status" value="1"/>
</dbReference>
<organism evidence="2 3">
    <name type="scientific">Paractinoplanes atraurantiacus</name>
    <dbReference type="NCBI Taxonomy" id="1036182"/>
    <lineage>
        <taxon>Bacteria</taxon>
        <taxon>Bacillati</taxon>
        <taxon>Actinomycetota</taxon>
        <taxon>Actinomycetes</taxon>
        <taxon>Micromonosporales</taxon>
        <taxon>Micromonosporaceae</taxon>
        <taxon>Paractinoplanes</taxon>
    </lineage>
</organism>
<dbReference type="InterPro" id="IPR036278">
    <property type="entry name" value="Sialidase_sf"/>
</dbReference>
<keyword evidence="3" id="KW-1185">Reference proteome</keyword>
<dbReference type="InterPro" id="IPR011040">
    <property type="entry name" value="Sialidase"/>
</dbReference>
<evidence type="ECO:0000313" key="3">
    <source>
        <dbReference type="Proteomes" id="UP000219612"/>
    </source>
</evidence>
<dbReference type="RefSeq" id="WP_179855043.1">
    <property type="nucleotide sequence ID" value="NZ_OBDY01000002.1"/>
</dbReference>
<dbReference type="Gene3D" id="2.120.10.10">
    <property type="match status" value="1"/>
</dbReference>
<dbReference type="EMBL" id="OBDY01000002">
    <property type="protein sequence ID" value="SNY23477.1"/>
    <property type="molecule type" value="Genomic_DNA"/>
</dbReference>
<evidence type="ECO:0000313" key="2">
    <source>
        <dbReference type="EMBL" id="SNY23477.1"/>
    </source>
</evidence>
<dbReference type="Pfam" id="PF13088">
    <property type="entry name" value="BNR_2"/>
    <property type="match status" value="1"/>
</dbReference>
<protein>
    <submittedName>
        <fullName evidence="2">BNR repeat-like domain-containing protein</fullName>
    </submittedName>
</protein>
<evidence type="ECO:0000259" key="1">
    <source>
        <dbReference type="Pfam" id="PF13088"/>
    </source>
</evidence>
<dbReference type="PANTHER" id="PTHR43752:SF2">
    <property type="entry name" value="BNR_ASP-BOX REPEAT FAMILY PROTEIN"/>
    <property type="match status" value="1"/>
</dbReference>
<accession>A0A285GIR0</accession>
<dbReference type="AlphaFoldDB" id="A0A285GIR0"/>
<proteinExistence type="predicted"/>
<reference evidence="2 3" key="1">
    <citation type="submission" date="2017-09" db="EMBL/GenBank/DDBJ databases">
        <authorList>
            <person name="Ehlers B."/>
            <person name="Leendertz F.H."/>
        </authorList>
    </citation>
    <scope>NUCLEOTIDE SEQUENCE [LARGE SCALE GENOMIC DNA]</scope>
    <source>
        <strain evidence="2 3">CGMCC 4.6857</strain>
    </source>
</reference>
<sequence>MPTQITVARAEPGLLPHFPDVVRLADGRLLAAWRESTGHVKADGRIRLAESNDNGKTWSEPRTAVDGPFDDRDPKLVVLRDGTVLLSYFVIEWTEPWHTTHGTWVHRSTDNGETWGEPILVGTAMALPEQERRASKTFSASHGAAAELPSGDLLFPLYGRLPGEAWMRATVVRSTDGGRTWPAESEVLLAAADGVHFQEPTLTVLDDRVIVLIRTTVGHAYIAESTDDGHTWSIAQPTDMPASSHHALRLSTGEVLVTYGDLKPRFSEHRDTVGRLVREPEKGWDGYGDVQLYDSGHSDQANPSSVELEPGKFLTLGFDVRAATVVAIFTETGDYPQ</sequence>
<dbReference type="SUPFAM" id="SSF50939">
    <property type="entry name" value="Sialidases"/>
    <property type="match status" value="1"/>
</dbReference>
<gene>
    <name evidence="2" type="ORF">SAMN05421748_10247</name>
</gene>
<dbReference type="Proteomes" id="UP000219612">
    <property type="component" value="Unassembled WGS sequence"/>
</dbReference>
<name>A0A285GIR0_9ACTN</name>
<feature type="domain" description="Sialidase" evidence="1">
    <location>
        <begin position="27"/>
        <end position="276"/>
    </location>
</feature>
<dbReference type="CDD" id="cd15482">
    <property type="entry name" value="Sialidase_non-viral"/>
    <property type="match status" value="1"/>
</dbReference>